<dbReference type="Pfam" id="PF17171">
    <property type="entry name" value="GST_C_6"/>
    <property type="match status" value="1"/>
</dbReference>
<dbReference type="SUPFAM" id="SSF52833">
    <property type="entry name" value="Thioredoxin-like"/>
    <property type="match status" value="1"/>
</dbReference>
<dbReference type="GO" id="GO:0005737">
    <property type="term" value="C:cytoplasm"/>
    <property type="evidence" value="ECO:0007669"/>
    <property type="project" value="TreeGrafter"/>
</dbReference>
<name>A0AAN5CIN8_9BILA</name>
<organism evidence="4 5">
    <name type="scientific">Pristionchus mayeri</name>
    <dbReference type="NCBI Taxonomy" id="1317129"/>
    <lineage>
        <taxon>Eukaryota</taxon>
        <taxon>Metazoa</taxon>
        <taxon>Ecdysozoa</taxon>
        <taxon>Nematoda</taxon>
        <taxon>Chromadorea</taxon>
        <taxon>Rhabditida</taxon>
        <taxon>Rhabditina</taxon>
        <taxon>Diplogasteromorpha</taxon>
        <taxon>Diplogasteroidea</taxon>
        <taxon>Neodiplogasteridae</taxon>
        <taxon>Pristionchus</taxon>
    </lineage>
</organism>
<dbReference type="Proteomes" id="UP001328107">
    <property type="component" value="Unassembled WGS sequence"/>
</dbReference>
<gene>
    <name evidence="4" type="ORF">PMAYCL1PPCAC_15332</name>
</gene>
<dbReference type="Pfam" id="PF17172">
    <property type="entry name" value="GST_N_4"/>
    <property type="match status" value="1"/>
</dbReference>
<dbReference type="InterPro" id="IPR036282">
    <property type="entry name" value="Glutathione-S-Trfase_C_sf"/>
</dbReference>
<dbReference type="AlphaFoldDB" id="A0AAN5CIN8"/>
<sequence length="280" mass="32343">MDRSVLLSAALAAFLWYTLPKLLKKVKGKPRHTIHEKKWKQGIVYLYQMAGTKSMSSASPFCIKVETFLRLHKIPFERRNVLLARGENGKVPFIELNGEQTADSTLIITKLAEHFKVQGYESEEDANVGNAICSMVDFRTFNLFVHYKTTCSQQIFMEAMFGGFFPDFVVEWLGPIMSYHLRNMMHRRVNETIGKFTNEQFDELARKDLEVYRGLIGEKKFLFGDRMTTADCALFGHLSATFYLGQDSLPMHTLASERFEPLARYIERIRDDLFGDEFCV</sequence>
<dbReference type="InterPro" id="IPR033468">
    <property type="entry name" value="Metaxin_GST"/>
</dbReference>
<keyword evidence="5" id="KW-1185">Reference proteome</keyword>
<evidence type="ECO:0000256" key="1">
    <source>
        <dbReference type="ARBA" id="ARBA00006475"/>
    </source>
</evidence>
<comment type="caution">
    <text evidence="4">The sequence shown here is derived from an EMBL/GenBank/DDBJ whole genome shotgun (WGS) entry which is preliminary data.</text>
</comment>
<reference evidence="5" key="1">
    <citation type="submission" date="2022-10" db="EMBL/GenBank/DDBJ databases">
        <title>Genome assembly of Pristionchus species.</title>
        <authorList>
            <person name="Yoshida K."/>
            <person name="Sommer R.J."/>
        </authorList>
    </citation>
    <scope>NUCLEOTIDE SEQUENCE [LARGE SCALE GENOMIC DNA]</scope>
    <source>
        <strain evidence="5">RS5460</strain>
    </source>
</reference>
<evidence type="ECO:0008006" key="6">
    <source>
        <dbReference type="Google" id="ProtNLM"/>
    </source>
</evidence>
<comment type="similarity">
    <text evidence="1">Belongs to the FAX family.</text>
</comment>
<dbReference type="Gene3D" id="1.20.1050.10">
    <property type="match status" value="1"/>
</dbReference>
<proteinExistence type="inferred from homology"/>
<evidence type="ECO:0000259" key="3">
    <source>
        <dbReference type="Pfam" id="PF17172"/>
    </source>
</evidence>
<dbReference type="InterPro" id="IPR036249">
    <property type="entry name" value="Thioredoxin-like_sf"/>
</dbReference>
<dbReference type="EMBL" id="BTRK01000004">
    <property type="protein sequence ID" value="GMR45137.1"/>
    <property type="molecule type" value="Genomic_DNA"/>
</dbReference>
<dbReference type="SFLD" id="SFLDG01200">
    <property type="entry name" value="SUF1.1"/>
    <property type="match status" value="1"/>
</dbReference>
<dbReference type="PANTHER" id="PTHR12289">
    <property type="entry name" value="METAXIN RELATED"/>
    <property type="match status" value="1"/>
</dbReference>
<protein>
    <recommendedName>
        <fullName evidence="6">Glutathione S-transferase</fullName>
    </recommendedName>
</protein>
<accession>A0AAN5CIN8</accession>
<dbReference type="PANTHER" id="PTHR12289:SF32">
    <property type="entry name" value="GST_C_6 DOMAIN-CONTAINING PROTEIN"/>
    <property type="match status" value="1"/>
</dbReference>
<feature type="domain" description="Thioredoxin-like fold" evidence="3">
    <location>
        <begin position="60"/>
        <end position="149"/>
    </location>
</feature>
<dbReference type="InterPro" id="IPR050931">
    <property type="entry name" value="Mito_Protein_Transport_Metaxin"/>
</dbReference>
<evidence type="ECO:0000259" key="2">
    <source>
        <dbReference type="Pfam" id="PF17171"/>
    </source>
</evidence>
<dbReference type="SFLD" id="SFLDG01180">
    <property type="entry name" value="SUF1"/>
    <property type="match status" value="1"/>
</dbReference>
<dbReference type="InterPro" id="IPR026928">
    <property type="entry name" value="FAX/IsoI-like"/>
</dbReference>
<feature type="domain" description="Metaxin glutathione S-transferase" evidence="2">
    <location>
        <begin position="205"/>
        <end position="269"/>
    </location>
</feature>
<dbReference type="SUPFAM" id="SSF47616">
    <property type="entry name" value="GST C-terminal domain-like"/>
    <property type="match status" value="1"/>
</dbReference>
<dbReference type="InterPro" id="IPR040079">
    <property type="entry name" value="Glutathione_S-Trfase"/>
</dbReference>
<dbReference type="CDD" id="cd03193">
    <property type="entry name" value="GST_C_Metaxin"/>
    <property type="match status" value="1"/>
</dbReference>
<dbReference type="Gene3D" id="3.40.30.10">
    <property type="entry name" value="Glutaredoxin"/>
    <property type="match status" value="1"/>
</dbReference>
<dbReference type="SFLD" id="SFLDS00019">
    <property type="entry name" value="Glutathione_Transferase_(cytos"/>
    <property type="match status" value="1"/>
</dbReference>
<dbReference type="InterPro" id="IPR012336">
    <property type="entry name" value="Thioredoxin-like_fold"/>
</dbReference>
<evidence type="ECO:0000313" key="4">
    <source>
        <dbReference type="EMBL" id="GMR45137.1"/>
    </source>
</evidence>
<evidence type="ECO:0000313" key="5">
    <source>
        <dbReference type="Proteomes" id="UP001328107"/>
    </source>
</evidence>